<dbReference type="RefSeq" id="XP_047781991.1">
    <property type="nucleotide sequence ID" value="XM_047918391.1"/>
</dbReference>
<name>A0ABQ8KPU0_9APHY</name>
<feature type="compositionally biased region" description="Basic and acidic residues" evidence="1">
    <location>
        <begin position="162"/>
        <end position="173"/>
    </location>
</feature>
<evidence type="ECO:0000256" key="1">
    <source>
        <dbReference type="SAM" id="MobiDB-lite"/>
    </source>
</evidence>
<evidence type="ECO:0000313" key="3">
    <source>
        <dbReference type="Proteomes" id="UP000814176"/>
    </source>
</evidence>
<proteinExistence type="predicted"/>
<feature type="compositionally biased region" description="Basic residues" evidence="1">
    <location>
        <begin position="152"/>
        <end position="161"/>
    </location>
</feature>
<sequence length="247" mass="27187">MPALVKQPVRTFPPSPHRRTSYHSQADTSHLLLPSIRRSSATGSHAGPTTQIRVNSLNVSTVPSGLSRPRRIHLDVRTSSGAHKTKISLHACYGSTLWARGYASWVSGRRCVRGLSEHLSEWVNVVYAMRVLRLCGTMVSVVTRARRTSVHLGHHGTRMHQSRNEDAPSESRTHGWPRTRSRRPPLWSTGRPPTAVGSCSAAAAHQSAGRSVSGQPCLVDLTVESLLYARVRVAIHIDVRVRARAET</sequence>
<evidence type="ECO:0000313" key="2">
    <source>
        <dbReference type="EMBL" id="KAH9840525.1"/>
    </source>
</evidence>
<organism evidence="2 3">
    <name type="scientific">Rhodofomes roseus</name>
    <dbReference type="NCBI Taxonomy" id="34475"/>
    <lineage>
        <taxon>Eukaryota</taxon>
        <taxon>Fungi</taxon>
        <taxon>Dikarya</taxon>
        <taxon>Basidiomycota</taxon>
        <taxon>Agaricomycotina</taxon>
        <taxon>Agaricomycetes</taxon>
        <taxon>Polyporales</taxon>
        <taxon>Rhodofomes</taxon>
    </lineage>
</organism>
<comment type="caution">
    <text evidence="2">The sequence shown here is derived from an EMBL/GenBank/DDBJ whole genome shotgun (WGS) entry which is preliminary data.</text>
</comment>
<dbReference type="GeneID" id="71999123"/>
<dbReference type="Proteomes" id="UP000814176">
    <property type="component" value="Unassembled WGS sequence"/>
</dbReference>
<keyword evidence="3" id="KW-1185">Reference proteome</keyword>
<feature type="region of interest" description="Disordered" evidence="1">
    <location>
        <begin position="1"/>
        <end position="26"/>
    </location>
</feature>
<gene>
    <name evidence="2" type="ORF">C8Q71DRAFT_411152</name>
</gene>
<accession>A0ABQ8KPU0</accession>
<feature type="region of interest" description="Disordered" evidence="1">
    <location>
        <begin position="152"/>
        <end position="198"/>
    </location>
</feature>
<dbReference type="EMBL" id="JADCUA010000004">
    <property type="protein sequence ID" value="KAH9840525.1"/>
    <property type="molecule type" value="Genomic_DNA"/>
</dbReference>
<protein>
    <submittedName>
        <fullName evidence="2">Uncharacterized protein</fullName>
    </submittedName>
</protein>
<reference evidence="2 3" key="1">
    <citation type="journal article" date="2021" name="Environ. Microbiol.">
        <title>Gene family expansions and transcriptome signatures uncover fungal adaptations to wood decay.</title>
        <authorList>
            <person name="Hage H."/>
            <person name="Miyauchi S."/>
            <person name="Viragh M."/>
            <person name="Drula E."/>
            <person name="Min B."/>
            <person name="Chaduli D."/>
            <person name="Navarro D."/>
            <person name="Favel A."/>
            <person name="Norest M."/>
            <person name="Lesage-Meessen L."/>
            <person name="Balint B."/>
            <person name="Merenyi Z."/>
            <person name="de Eugenio L."/>
            <person name="Morin E."/>
            <person name="Martinez A.T."/>
            <person name="Baldrian P."/>
            <person name="Stursova M."/>
            <person name="Martinez M.J."/>
            <person name="Novotny C."/>
            <person name="Magnuson J.K."/>
            <person name="Spatafora J.W."/>
            <person name="Maurice S."/>
            <person name="Pangilinan J."/>
            <person name="Andreopoulos W."/>
            <person name="LaButti K."/>
            <person name="Hundley H."/>
            <person name="Na H."/>
            <person name="Kuo A."/>
            <person name="Barry K."/>
            <person name="Lipzen A."/>
            <person name="Henrissat B."/>
            <person name="Riley R."/>
            <person name="Ahrendt S."/>
            <person name="Nagy L.G."/>
            <person name="Grigoriev I.V."/>
            <person name="Martin F."/>
            <person name="Rosso M.N."/>
        </authorList>
    </citation>
    <scope>NUCLEOTIDE SEQUENCE [LARGE SCALE GENOMIC DNA]</scope>
    <source>
        <strain evidence="2 3">CIRM-BRFM 1785</strain>
    </source>
</reference>